<name>A0AAD5YNZ7_9AGAR</name>
<accession>A0AAD5YNZ7</accession>
<dbReference type="Pfam" id="PF12296">
    <property type="entry name" value="HsbA"/>
    <property type="match status" value="1"/>
</dbReference>
<keyword evidence="3" id="KW-1185">Reference proteome</keyword>
<keyword evidence="1" id="KW-0732">Signal</keyword>
<protein>
    <submittedName>
        <fullName evidence="2">Uncharacterized protein</fullName>
    </submittedName>
</protein>
<feature type="chain" id="PRO_5042158730" evidence="1">
    <location>
        <begin position="19"/>
        <end position="182"/>
    </location>
</feature>
<gene>
    <name evidence="2" type="ORF">NP233_g8529</name>
</gene>
<dbReference type="EMBL" id="JANIEX010000696">
    <property type="protein sequence ID" value="KAJ3564078.1"/>
    <property type="molecule type" value="Genomic_DNA"/>
</dbReference>
<evidence type="ECO:0000313" key="2">
    <source>
        <dbReference type="EMBL" id="KAJ3564078.1"/>
    </source>
</evidence>
<comment type="caution">
    <text evidence="2">The sequence shown here is derived from an EMBL/GenBank/DDBJ whole genome shotgun (WGS) entry which is preliminary data.</text>
</comment>
<feature type="signal peptide" evidence="1">
    <location>
        <begin position="1"/>
        <end position="18"/>
    </location>
</feature>
<evidence type="ECO:0000256" key="1">
    <source>
        <dbReference type="SAM" id="SignalP"/>
    </source>
</evidence>
<organism evidence="2 3">
    <name type="scientific">Leucocoprinus birnbaumii</name>
    <dbReference type="NCBI Taxonomy" id="56174"/>
    <lineage>
        <taxon>Eukaryota</taxon>
        <taxon>Fungi</taxon>
        <taxon>Dikarya</taxon>
        <taxon>Basidiomycota</taxon>
        <taxon>Agaricomycotina</taxon>
        <taxon>Agaricomycetes</taxon>
        <taxon>Agaricomycetidae</taxon>
        <taxon>Agaricales</taxon>
        <taxon>Agaricineae</taxon>
        <taxon>Agaricaceae</taxon>
        <taxon>Leucocoprinus</taxon>
    </lineage>
</organism>
<dbReference type="InterPro" id="IPR021054">
    <property type="entry name" value="Cell_wall_mannoprotein_1"/>
</dbReference>
<dbReference type="AlphaFoldDB" id="A0AAD5YNZ7"/>
<dbReference type="Gene3D" id="1.20.1280.140">
    <property type="match status" value="1"/>
</dbReference>
<dbReference type="Proteomes" id="UP001213000">
    <property type="component" value="Unassembled WGS sequence"/>
</dbReference>
<evidence type="ECO:0000313" key="3">
    <source>
        <dbReference type="Proteomes" id="UP001213000"/>
    </source>
</evidence>
<proteinExistence type="predicted"/>
<reference evidence="2" key="1">
    <citation type="submission" date="2022-07" db="EMBL/GenBank/DDBJ databases">
        <title>Genome Sequence of Leucocoprinus birnbaumii.</title>
        <authorList>
            <person name="Buettner E."/>
        </authorList>
    </citation>
    <scope>NUCLEOTIDE SEQUENCE</scope>
    <source>
        <strain evidence="2">VT141</strain>
    </source>
</reference>
<sequence>MQLRSLFYFSSLATVALGATIQDVVGNIGDIQTQATTLNNAITGFPIIPSITNLGTIVSIISTTGNAIITLETATTNAQSVPTPVSVADATLVLNAINSCKGPVEAALAALVKKKSAFQALLNLIPGTSSFNPIRQGLIILNFNVMALGNLLVSMAPTELQAQAVGNRTEIFNAFTTTIAAF</sequence>